<dbReference type="InterPro" id="IPR021150">
    <property type="entry name" value="Ubiq_cyt_c_chap"/>
</dbReference>
<comment type="caution">
    <text evidence="3">The sequence shown here is derived from an EMBL/GenBank/DDBJ whole genome shotgun (WGS) entry which is preliminary data.</text>
</comment>
<dbReference type="EMBL" id="MIPT01000001">
    <property type="protein sequence ID" value="OHT18316.1"/>
    <property type="molecule type" value="Genomic_DNA"/>
</dbReference>
<proteinExistence type="inferred from homology"/>
<evidence type="ECO:0000313" key="3">
    <source>
        <dbReference type="EMBL" id="OHT18316.1"/>
    </source>
</evidence>
<evidence type="ECO:0000256" key="1">
    <source>
        <dbReference type="ARBA" id="ARBA00006436"/>
    </source>
</evidence>
<reference evidence="3 4" key="1">
    <citation type="submission" date="2016-09" db="EMBL/GenBank/DDBJ databases">
        <title>Metabolic pathway, cell adaptation mechanisms and a novel monoxygenase revealed through proteogenomic-transcription analysis of a Sphingomonas haloaromaticamans strain degrading the fungicide ortho-phenylphenol.</title>
        <authorList>
            <person name="Perruchon C."/>
            <person name="Papadopoulou E.S."/>
            <person name="Rousidou C."/>
            <person name="Vasileiadis S."/>
            <person name="Tanou G."/>
            <person name="Amoutzias G."/>
            <person name="Molassiotis A."/>
            <person name="Karpouzas D.G."/>
        </authorList>
    </citation>
    <scope>NUCLEOTIDE SEQUENCE [LARGE SCALE GENOMIC DNA]</scope>
    <source>
        <strain evidence="3 4">P3</strain>
    </source>
</reference>
<dbReference type="AlphaFoldDB" id="A0A1S1H9K6"/>
<name>A0A1S1H9K6_9SPHN</name>
<organism evidence="3 4">
    <name type="scientific">Edaphosphingomonas haloaromaticamans</name>
    <dbReference type="NCBI Taxonomy" id="653954"/>
    <lineage>
        <taxon>Bacteria</taxon>
        <taxon>Pseudomonadati</taxon>
        <taxon>Pseudomonadota</taxon>
        <taxon>Alphaproteobacteria</taxon>
        <taxon>Sphingomonadales</taxon>
        <taxon>Rhizorhabdaceae</taxon>
        <taxon>Edaphosphingomonas</taxon>
    </lineage>
</organism>
<sequence length="209" mass="22385">MRGRAAECHCIGARPPQYAGKPCRRKRGETDRKVPALVSILRRLFPERDQRAPYRPLYDAIVTEARQPAWYLEGGAPDTVDGRFDMVALVLALVLIRLEAEGVPGRLPSTLLTELFVDDMDGQLRQIGVGDVVVGKHVGRMMSALGGRISAYRAALADGGPLADALGRNLWRGAPPADTGPAEARVRALHAALAAMPADALYAGGMPAL</sequence>
<keyword evidence="4" id="KW-1185">Reference proteome</keyword>
<dbReference type="Pfam" id="PF03981">
    <property type="entry name" value="Ubiq_cyt_C_chap"/>
    <property type="match status" value="1"/>
</dbReference>
<accession>A0A1S1H9K6</accession>
<evidence type="ECO:0000259" key="2">
    <source>
        <dbReference type="Pfam" id="PF03981"/>
    </source>
</evidence>
<dbReference type="Proteomes" id="UP000179467">
    <property type="component" value="Unassembled WGS sequence"/>
</dbReference>
<gene>
    <name evidence="3" type="ORF">BHE75_00287</name>
</gene>
<feature type="domain" description="Ubiquinol-cytochrome c chaperone" evidence="2">
    <location>
        <begin position="75"/>
        <end position="205"/>
    </location>
</feature>
<comment type="similarity">
    <text evidence="1">Belongs to the UPF0174 family.</text>
</comment>
<protein>
    <submittedName>
        <fullName evidence="3">Ubiquinol-cytochrome C chaperone</fullName>
    </submittedName>
</protein>
<evidence type="ECO:0000313" key="4">
    <source>
        <dbReference type="Proteomes" id="UP000179467"/>
    </source>
</evidence>